<accession>A0A5S5MEC8</accession>
<evidence type="ECO:0000259" key="11">
    <source>
        <dbReference type="PROSITE" id="PS51846"/>
    </source>
</evidence>
<dbReference type="FunFam" id="3.10.580.10:FF:000002">
    <property type="entry name" value="Magnesium/cobalt efflux protein CorC"/>
    <property type="match status" value="1"/>
</dbReference>
<dbReference type="AlphaFoldDB" id="A0A5S5MEC8"/>
<evidence type="ECO:0000256" key="4">
    <source>
        <dbReference type="ARBA" id="ARBA00022989"/>
    </source>
</evidence>
<dbReference type="SMART" id="SM01091">
    <property type="entry name" value="CorC_HlyC"/>
    <property type="match status" value="1"/>
</dbReference>
<dbReference type="OrthoDB" id="9798188at2"/>
<evidence type="ECO:0000256" key="8">
    <source>
        <dbReference type="PROSITE-ProRule" id="PRU01193"/>
    </source>
</evidence>
<keyword evidence="13" id="KW-1185">Reference proteome</keyword>
<evidence type="ECO:0000256" key="9">
    <source>
        <dbReference type="SAM" id="Phobius"/>
    </source>
</evidence>
<dbReference type="Pfam" id="PF01595">
    <property type="entry name" value="CNNM"/>
    <property type="match status" value="1"/>
</dbReference>
<dbReference type="Pfam" id="PF00571">
    <property type="entry name" value="CBS"/>
    <property type="match status" value="1"/>
</dbReference>
<dbReference type="SUPFAM" id="SSF56176">
    <property type="entry name" value="FAD-binding/transporter-associated domain-like"/>
    <property type="match status" value="1"/>
</dbReference>
<evidence type="ECO:0000313" key="12">
    <source>
        <dbReference type="EMBL" id="TYT74083.1"/>
    </source>
</evidence>
<keyword evidence="4 8" id="KW-1133">Transmembrane helix</keyword>
<dbReference type="RefSeq" id="WP_139449542.1">
    <property type="nucleotide sequence ID" value="NZ_VDMB01000015.1"/>
</dbReference>
<dbReference type="Gene3D" id="3.10.580.10">
    <property type="entry name" value="CBS-domain"/>
    <property type="match status" value="1"/>
</dbReference>
<dbReference type="PANTHER" id="PTHR22777">
    <property type="entry name" value="HEMOLYSIN-RELATED"/>
    <property type="match status" value="1"/>
</dbReference>
<evidence type="ECO:0000313" key="13">
    <source>
        <dbReference type="Proteomes" id="UP000321899"/>
    </source>
</evidence>
<keyword evidence="5 7" id="KW-0129">CBS domain</keyword>
<keyword evidence="6 8" id="KW-0472">Membrane</keyword>
<evidence type="ECO:0000256" key="6">
    <source>
        <dbReference type="ARBA" id="ARBA00023136"/>
    </source>
</evidence>
<reference evidence="12 13" key="1">
    <citation type="submission" date="2019-06" db="EMBL/GenBank/DDBJ databases">
        <title>Desulfobotulus mexicanus sp. nov., a novel sulfate-reducing bacterium isolated from the sediment of an alkaline crater lake in Mexico.</title>
        <authorList>
            <person name="Hirschler-Rea A."/>
        </authorList>
    </citation>
    <scope>NUCLEOTIDE SEQUENCE [LARGE SCALE GENOMIC DNA]</scope>
    <source>
        <strain evidence="12 13">PAR22N</strain>
    </source>
</reference>
<comment type="subcellular location">
    <subcellularLocation>
        <location evidence="1">Membrane</location>
        <topology evidence="1">Multi-pass membrane protein</topology>
    </subcellularLocation>
</comment>
<dbReference type="InterPro" id="IPR000644">
    <property type="entry name" value="CBS_dom"/>
</dbReference>
<name>A0A5S5MEC8_9BACT</name>
<comment type="caution">
    <text evidence="12">The sequence shown here is derived from an EMBL/GenBank/DDBJ whole genome shotgun (WGS) entry which is preliminary data.</text>
</comment>
<evidence type="ECO:0000256" key="3">
    <source>
        <dbReference type="ARBA" id="ARBA00022737"/>
    </source>
</evidence>
<dbReference type="PANTHER" id="PTHR22777:SF17">
    <property type="entry name" value="UPF0053 PROTEIN SLL0260"/>
    <property type="match status" value="1"/>
</dbReference>
<feature type="transmembrane region" description="Helical" evidence="9">
    <location>
        <begin position="57"/>
        <end position="81"/>
    </location>
</feature>
<dbReference type="GO" id="GO:0005886">
    <property type="term" value="C:plasma membrane"/>
    <property type="evidence" value="ECO:0007669"/>
    <property type="project" value="TreeGrafter"/>
</dbReference>
<organism evidence="12 13">
    <name type="scientific">Desulfobotulus mexicanus</name>
    <dbReference type="NCBI Taxonomy" id="2586642"/>
    <lineage>
        <taxon>Bacteria</taxon>
        <taxon>Pseudomonadati</taxon>
        <taxon>Thermodesulfobacteriota</taxon>
        <taxon>Desulfobacteria</taxon>
        <taxon>Desulfobacterales</taxon>
        <taxon>Desulfobacteraceae</taxon>
        <taxon>Desulfobotulus</taxon>
    </lineage>
</organism>
<evidence type="ECO:0000259" key="10">
    <source>
        <dbReference type="PROSITE" id="PS51371"/>
    </source>
</evidence>
<dbReference type="SUPFAM" id="SSF54631">
    <property type="entry name" value="CBS-domain pair"/>
    <property type="match status" value="1"/>
</dbReference>
<dbReference type="PROSITE" id="PS51371">
    <property type="entry name" value="CBS"/>
    <property type="match status" value="1"/>
</dbReference>
<evidence type="ECO:0000256" key="2">
    <source>
        <dbReference type="ARBA" id="ARBA00022692"/>
    </source>
</evidence>
<gene>
    <name evidence="12" type="ORF">FIM25_11775</name>
</gene>
<dbReference type="GO" id="GO:0050660">
    <property type="term" value="F:flavin adenine dinucleotide binding"/>
    <property type="evidence" value="ECO:0007669"/>
    <property type="project" value="InterPro"/>
</dbReference>
<protein>
    <submittedName>
        <fullName evidence="12">HlyC/CorC family transporter</fullName>
    </submittedName>
</protein>
<evidence type="ECO:0000256" key="1">
    <source>
        <dbReference type="ARBA" id="ARBA00004141"/>
    </source>
</evidence>
<dbReference type="InterPro" id="IPR002550">
    <property type="entry name" value="CNNM"/>
</dbReference>
<dbReference type="InterPro" id="IPR046342">
    <property type="entry name" value="CBS_dom_sf"/>
</dbReference>
<evidence type="ECO:0000256" key="7">
    <source>
        <dbReference type="PROSITE-ProRule" id="PRU00703"/>
    </source>
</evidence>
<dbReference type="InterPro" id="IPR005170">
    <property type="entry name" value="Transptr-assoc_dom"/>
</dbReference>
<keyword evidence="3" id="KW-0677">Repeat</keyword>
<keyword evidence="2 8" id="KW-0812">Transmembrane</keyword>
<feature type="domain" description="CNNM transmembrane" evidence="11">
    <location>
        <begin position="1"/>
        <end position="179"/>
    </location>
</feature>
<dbReference type="Proteomes" id="UP000321899">
    <property type="component" value="Unassembled WGS sequence"/>
</dbReference>
<feature type="transmembrane region" description="Helical" evidence="9">
    <location>
        <begin position="127"/>
        <end position="147"/>
    </location>
</feature>
<dbReference type="InterPro" id="IPR036318">
    <property type="entry name" value="FAD-bd_PCMH-like_sf"/>
</dbReference>
<sequence length="426" mass="47763">MTFHLILLFICLLLSGFFSSSETALFSISRARAHHMAKEGGRADKLILEMKSRPHRLLATILIGNNLVNVGGSAIATALAIQQFESNAIGIVTGIMTLMLLIFGEIIPKSLATQNNLLIARLVIFPIRWFSFICYPLIFLLDFVPLLTGRLQRLPTITEEELISIVEVGEEEGEIKEEEKEFIRNIFDFDDIPAYNIMTPRRDMFVADLEEKPDLPAILASGFSRVPLIEGSLDEVVGVMHVGDIFRFQTTHGRLPDFREIMRKPYFIPESKKIDTLLTQFKARKQHMAIVVDEYGGVCGLVTLEDVLEEIVGEISDESDKDEVLIKEVAEKEWVILGKIPVEDVNRVIPETLPESPDYDTLSGFLLHHIGRIPSEDQTFVVASYMISVMTMDGNRILKLRVKYAPPGMAAAEEEDQSSTLPSSTP</sequence>
<dbReference type="Pfam" id="PF03471">
    <property type="entry name" value="CorC_HlyC"/>
    <property type="match status" value="1"/>
</dbReference>
<evidence type="ECO:0000256" key="5">
    <source>
        <dbReference type="ARBA" id="ARBA00023122"/>
    </source>
</evidence>
<dbReference type="InterPro" id="IPR016169">
    <property type="entry name" value="FAD-bd_PCMH_sub2"/>
</dbReference>
<feature type="transmembrane region" description="Helical" evidence="9">
    <location>
        <begin position="88"/>
        <end position="107"/>
    </location>
</feature>
<feature type="domain" description="CBS" evidence="10">
    <location>
        <begin position="261"/>
        <end position="318"/>
    </location>
</feature>
<dbReference type="Gene3D" id="3.30.465.10">
    <property type="match status" value="1"/>
</dbReference>
<dbReference type="EMBL" id="VDMB01000015">
    <property type="protein sequence ID" value="TYT74083.1"/>
    <property type="molecule type" value="Genomic_DNA"/>
</dbReference>
<dbReference type="InterPro" id="IPR044751">
    <property type="entry name" value="Ion_transp-like_CBS"/>
</dbReference>
<dbReference type="CDD" id="cd04590">
    <property type="entry name" value="CBS_pair_CorC_HlyC_assoc"/>
    <property type="match status" value="1"/>
</dbReference>
<proteinExistence type="predicted"/>
<dbReference type="PROSITE" id="PS51846">
    <property type="entry name" value="CNNM"/>
    <property type="match status" value="1"/>
</dbReference>